<dbReference type="Proteomes" id="UP000326944">
    <property type="component" value="Chromosome"/>
</dbReference>
<keyword evidence="9 12" id="KW-0560">Oxidoreductase</keyword>
<dbReference type="PANTHER" id="PTHR45846:SF1">
    <property type="entry name" value="TRNA-DIHYDROURIDINE(47) SYNTHASE [NAD(P)(+)]-LIKE"/>
    <property type="match status" value="1"/>
</dbReference>
<evidence type="ECO:0000256" key="2">
    <source>
        <dbReference type="ARBA" id="ARBA00002790"/>
    </source>
</evidence>
<proteinExistence type="inferred from homology"/>
<dbReference type="CDD" id="cd02801">
    <property type="entry name" value="DUS_like_FMN"/>
    <property type="match status" value="1"/>
</dbReference>
<dbReference type="NCBIfam" id="TIGR00737">
    <property type="entry name" value="nifR3_yhdG"/>
    <property type="match status" value="1"/>
</dbReference>
<evidence type="ECO:0000256" key="3">
    <source>
        <dbReference type="ARBA" id="ARBA00022555"/>
    </source>
</evidence>
<dbReference type="AlphaFoldDB" id="A0A5P8P162"/>
<dbReference type="InterPro" id="IPR018517">
    <property type="entry name" value="tRNA_hU_synthase_CS"/>
</dbReference>
<dbReference type="OrthoDB" id="9764501at2"/>
<dbReference type="Gene3D" id="1.10.1200.80">
    <property type="entry name" value="Putative flavin oxidoreducatase, domain 2"/>
    <property type="match status" value="1"/>
</dbReference>
<keyword evidence="3" id="KW-0820">tRNA-binding</keyword>
<evidence type="ECO:0000256" key="9">
    <source>
        <dbReference type="ARBA" id="ARBA00023002"/>
    </source>
</evidence>
<dbReference type="GO" id="GO:0017150">
    <property type="term" value="F:tRNA dihydrouridine synthase activity"/>
    <property type="evidence" value="ECO:0007669"/>
    <property type="project" value="InterPro"/>
</dbReference>
<evidence type="ECO:0000256" key="12">
    <source>
        <dbReference type="PIRNR" id="PIRNR006621"/>
    </source>
</evidence>
<protein>
    <recommendedName>
        <fullName evidence="12">tRNA-dihydrouridine synthase</fullName>
        <ecNumber evidence="12">1.3.1.-</ecNumber>
    </recommendedName>
</protein>
<dbReference type="Pfam" id="PF01207">
    <property type="entry name" value="Dus"/>
    <property type="match status" value="1"/>
</dbReference>
<evidence type="ECO:0000256" key="7">
    <source>
        <dbReference type="ARBA" id="ARBA00022857"/>
    </source>
</evidence>
<dbReference type="InterPro" id="IPR035587">
    <property type="entry name" value="DUS-like_FMN-bd"/>
</dbReference>
<comment type="similarity">
    <text evidence="12">Belongs to the dus family.</text>
</comment>
<dbReference type="InterPro" id="IPR013785">
    <property type="entry name" value="Aldolase_TIM"/>
</dbReference>
<evidence type="ECO:0000313" key="17">
    <source>
        <dbReference type="Proteomes" id="UP000326944"/>
    </source>
</evidence>
<dbReference type="InterPro" id="IPR001269">
    <property type="entry name" value="DUS_fam"/>
</dbReference>
<evidence type="ECO:0000256" key="5">
    <source>
        <dbReference type="ARBA" id="ARBA00022643"/>
    </source>
</evidence>
<feature type="binding site" evidence="14">
    <location>
        <begin position="220"/>
        <end position="221"/>
    </location>
    <ligand>
        <name>FMN</name>
        <dbReference type="ChEBI" id="CHEBI:58210"/>
    </ligand>
</feature>
<keyword evidence="5 12" id="KW-0288">FMN</keyword>
<feature type="binding site" evidence="14">
    <location>
        <position position="137"/>
    </location>
    <ligand>
        <name>FMN</name>
        <dbReference type="ChEBI" id="CHEBI:58210"/>
    </ligand>
</feature>
<keyword evidence="14" id="KW-0547">Nucleotide-binding</keyword>
<evidence type="ECO:0000256" key="10">
    <source>
        <dbReference type="ARBA" id="ARBA00048205"/>
    </source>
</evidence>
<evidence type="ECO:0000313" key="16">
    <source>
        <dbReference type="EMBL" id="QFR49360.1"/>
    </source>
</evidence>
<evidence type="ECO:0000256" key="13">
    <source>
        <dbReference type="PIRSR" id="PIRSR006621-1"/>
    </source>
</evidence>
<dbReference type="PANTHER" id="PTHR45846">
    <property type="entry name" value="TRNA-DIHYDROURIDINE(47) SYNTHASE [NAD(P)(+)]-LIKE"/>
    <property type="match status" value="1"/>
</dbReference>
<dbReference type="SUPFAM" id="SSF51395">
    <property type="entry name" value="FMN-linked oxidoreductases"/>
    <property type="match status" value="1"/>
</dbReference>
<keyword evidence="6 12" id="KW-0819">tRNA processing</keyword>
<accession>A0A5P8P162</accession>
<feature type="binding site" evidence="14">
    <location>
        <position position="165"/>
    </location>
    <ligand>
        <name>FMN</name>
        <dbReference type="ChEBI" id="CHEBI:58210"/>
    </ligand>
</feature>
<dbReference type="InterPro" id="IPR004652">
    <property type="entry name" value="DusB-like"/>
</dbReference>
<evidence type="ECO:0000256" key="1">
    <source>
        <dbReference type="ARBA" id="ARBA00001917"/>
    </source>
</evidence>
<keyword evidence="7" id="KW-0521">NADP</keyword>
<keyword evidence="17" id="KW-1185">Reference proteome</keyword>
<evidence type="ECO:0000256" key="6">
    <source>
        <dbReference type="ARBA" id="ARBA00022694"/>
    </source>
</evidence>
<feature type="binding site" evidence="14">
    <location>
        <position position="66"/>
    </location>
    <ligand>
        <name>FMN</name>
        <dbReference type="ChEBI" id="CHEBI:58210"/>
    </ligand>
</feature>
<gene>
    <name evidence="16" type="primary">dusB</name>
    <name evidence="16" type="ORF">FJR48_06315</name>
</gene>
<dbReference type="EMBL" id="CP043617">
    <property type="protein sequence ID" value="QFR49360.1"/>
    <property type="molecule type" value="Genomic_DNA"/>
</dbReference>
<name>A0A5P8P162_9BACT</name>
<evidence type="ECO:0000256" key="4">
    <source>
        <dbReference type="ARBA" id="ARBA00022630"/>
    </source>
</evidence>
<feature type="domain" description="DUS-like FMN-binding" evidence="15">
    <location>
        <begin position="9"/>
        <end position="306"/>
    </location>
</feature>
<keyword evidence="8" id="KW-0694">RNA-binding</keyword>
<sequence length="312" mass="34391">MTFNKPAYILAPLAGFTDLPFRSVVKKFGADLTVSEMISSNALAHGSQKTLHMLEKSPLEDPYSVQISANDPDMARRAVEILNNIEGIDIIDLNCGCPVPKVFGHGSGSALLDDLPRLKSILNAIKNTSNKQMASAKIRLGVNEKNHVNIAKNIEETGVDFIAVHGRTRAGKYKAPVDYDAIKEIKEAVSIPVIANGDIDSFEKAKWVLEHTGADGVMIGRGAVGAPWIFHQLKSGSSDISLELKHDIVLEHYDKIVEFYGERGVAIFRKHTHTYSKGYKGASALRDEVNRINDIKEYRDIIDDFFKNGEMA</sequence>
<evidence type="ECO:0000256" key="14">
    <source>
        <dbReference type="PIRSR" id="PIRSR006621-2"/>
    </source>
</evidence>
<dbReference type="PIRSF" id="PIRSF006621">
    <property type="entry name" value="Dus"/>
    <property type="match status" value="1"/>
</dbReference>
<dbReference type="GO" id="GO:0000049">
    <property type="term" value="F:tRNA binding"/>
    <property type="evidence" value="ECO:0007669"/>
    <property type="project" value="UniProtKB-KW"/>
</dbReference>
<dbReference type="EC" id="1.3.1.-" evidence="12"/>
<comment type="function">
    <text evidence="2 12">Catalyzes the synthesis of 5,6-dihydrouridine (D), a modified base found in the D-loop of most tRNAs, via the reduction of the C5-C6 double bond in target uridines.</text>
</comment>
<dbReference type="GO" id="GO:0050660">
    <property type="term" value="F:flavin adenine dinucleotide binding"/>
    <property type="evidence" value="ECO:0007669"/>
    <property type="project" value="InterPro"/>
</dbReference>
<reference evidence="16 17" key="1">
    <citation type="submission" date="2019-09" db="EMBL/GenBank/DDBJ databases">
        <title>Sulfurimonas gotlandica sp. nov., a chemoautotrophic and psychrotolerant epsilonproteobacterium isolated from a pelagic redoxcline, and an emended description of the genus Sulfurimonas.</title>
        <authorList>
            <person name="Wang S."/>
            <person name="Jiang L."/>
            <person name="Shao S."/>
        </authorList>
    </citation>
    <scope>NUCLEOTIDE SEQUENCE [LARGE SCALE GENOMIC DNA]</scope>
    <source>
        <strain evidence="16 17">GYSZ_1</strain>
    </source>
</reference>
<evidence type="ECO:0000256" key="8">
    <source>
        <dbReference type="ARBA" id="ARBA00022884"/>
    </source>
</evidence>
<comment type="catalytic activity">
    <reaction evidence="11">
        <text>a 5,6-dihydrouridine in tRNA + NAD(+) = a uridine in tRNA + NADH + H(+)</text>
        <dbReference type="Rhea" id="RHEA:54452"/>
        <dbReference type="Rhea" id="RHEA-COMP:13339"/>
        <dbReference type="Rhea" id="RHEA-COMP:13887"/>
        <dbReference type="ChEBI" id="CHEBI:15378"/>
        <dbReference type="ChEBI" id="CHEBI:57540"/>
        <dbReference type="ChEBI" id="CHEBI:57945"/>
        <dbReference type="ChEBI" id="CHEBI:65315"/>
        <dbReference type="ChEBI" id="CHEBI:74443"/>
    </reaction>
</comment>
<dbReference type="Gene3D" id="3.20.20.70">
    <property type="entry name" value="Aldolase class I"/>
    <property type="match status" value="1"/>
</dbReference>
<evidence type="ECO:0000259" key="15">
    <source>
        <dbReference type="Pfam" id="PF01207"/>
    </source>
</evidence>
<organism evidence="16 17">
    <name type="scientific">Sulfurimonas lithotrophica</name>
    <dbReference type="NCBI Taxonomy" id="2590022"/>
    <lineage>
        <taxon>Bacteria</taxon>
        <taxon>Pseudomonadati</taxon>
        <taxon>Campylobacterota</taxon>
        <taxon>Epsilonproteobacteria</taxon>
        <taxon>Campylobacterales</taxon>
        <taxon>Sulfurimonadaceae</taxon>
        <taxon>Sulfurimonas</taxon>
    </lineage>
</organism>
<feature type="active site" description="Proton donor" evidence="13">
    <location>
        <position position="97"/>
    </location>
</feature>
<dbReference type="RefSeq" id="WP_152307303.1">
    <property type="nucleotide sequence ID" value="NZ_CP043617.1"/>
</dbReference>
<dbReference type="PROSITE" id="PS01136">
    <property type="entry name" value="UPF0034"/>
    <property type="match status" value="1"/>
</dbReference>
<dbReference type="InterPro" id="IPR024036">
    <property type="entry name" value="tRNA-dHydroUridine_Synthase_C"/>
</dbReference>
<comment type="catalytic activity">
    <reaction evidence="10">
        <text>a 5,6-dihydrouridine in tRNA + NADP(+) = a uridine in tRNA + NADPH + H(+)</text>
        <dbReference type="Rhea" id="RHEA:23624"/>
        <dbReference type="Rhea" id="RHEA-COMP:13339"/>
        <dbReference type="Rhea" id="RHEA-COMP:13887"/>
        <dbReference type="ChEBI" id="CHEBI:15378"/>
        <dbReference type="ChEBI" id="CHEBI:57783"/>
        <dbReference type="ChEBI" id="CHEBI:58349"/>
        <dbReference type="ChEBI" id="CHEBI:65315"/>
        <dbReference type="ChEBI" id="CHEBI:74443"/>
    </reaction>
</comment>
<comment type="cofactor">
    <cofactor evidence="1 12 14">
        <name>FMN</name>
        <dbReference type="ChEBI" id="CHEBI:58210"/>
    </cofactor>
</comment>
<keyword evidence="4 12" id="KW-0285">Flavoprotein</keyword>
<dbReference type="KEGG" id="sulg:FJR48_06315"/>
<evidence type="ECO:0000256" key="11">
    <source>
        <dbReference type="ARBA" id="ARBA00048802"/>
    </source>
</evidence>